<proteinExistence type="inferred from homology"/>
<keyword evidence="7" id="KW-1185">Reference proteome</keyword>
<dbReference type="Proteomes" id="UP000325433">
    <property type="component" value="Unassembled WGS sequence"/>
</dbReference>
<keyword evidence="4" id="KW-0560">Oxidoreductase</keyword>
<dbReference type="InterPro" id="IPR016166">
    <property type="entry name" value="FAD-bd_PCMH"/>
</dbReference>
<dbReference type="Pfam" id="PF08031">
    <property type="entry name" value="BBE"/>
    <property type="match status" value="1"/>
</dbReference>
<keyword evidence="2" id="KW-0285">Flavoprotein</keyword>
<evidence type="ECO:0000313" key="6">
    <source>
        <dbReference type="EMBL" id="KAE8317971.1"/>
    </source>
</evidence>
<comment type="similarity">
    <text evidence="1">Belongs to the oxygen-dependent FAD-linked oxidoreductase family.</text>
</comment>
<name>A0A5N6WAU8_9EURO</name>
<evidence type="ECO:0000256" key="4">
    <source>
        <dbReference type="ARBA" id="ARBA00023002"/>
    </source>
</evidence>
<sequence>MAALPSVAVIVTGANLDPKNILQVETLVEEFTNLSPTERDNERGSFVEKAFPLFFDEHAVVHGASAYEAQLVLPGSAQQVGTALSLCRFFSIKFSIHGGGHSPSIEWSSNDGGVVISLAAFDQVKLSGGKLTADIGVGLRWLDVYKALDHYDLAVAGGRFPTVGVSGLLLWGGLSFRHGVHGIGAMGVSNYEVCALSQKVRLIWALKGGGGNFGIVTKIEMKTVPAKVWSEAKLYAPSVTPELLQALMKHHEAIERDEKSCLILTCNNQGTMLVSFYCDPVDKLLTVFEPFEHIPATSQSLPRGVYSTYELLGVIEGLAIPGHVCHDFRTMSSRPSLEVYETAERVRVEQGDLLSDVEGLGISNVIQPISSIGIKQSRKVGGNPLGLEEVSQQWFLAMADWNNPADGDRVRRAMHEIVDAAEATAKANGTYLPYQYCNYASPDQDPLASYGAENVEKLREIASKYDSDGVFQTLQSGGCLQDLG</sequence>
<protein>
    <recommendedName>
        <fullName evidence="5">FAD-binding PCMH-type domain-containing protein</fullName>
    </recommendedName>
</protein>
<dbReference type="AlphaFoldDB" id="A0A5N6WAU8"/>
<dbReference type="PROSITE" id="PS51387">
    <property type="entry name" value="FAD_PCMH"/>
    <property type="match status" value="1"/>
</dbReference>
<dbReference type="Gene3D" id="3.30.465.10">
    <property type="match status" value="1"/>
</dbReference>
<reference evidence="7" key="1">
    <citation type="submission" date="2019-04" db="EMBL/GenBank/DDBJ databases">
        <title>Friends and foes A comparative genomics studyof 23 Aspergillus species from section Flavi.</title>
        <authorList>
            <consortium name="DOE Joint Genome Institute"/>
            <person name="Kjaerbolling I."/>
            <person name="Vesth T."/>
            <person name="Frisvad J.C."/>
            <person name="Nybo J.L."/>
            <person name="Theobald S."/>
            <person name="Kildgaard S."/>
            <person name="Isbrandt T."/>
            <person name="Kuo A."/>
            <person name="Sato A."/>
            <person name="Lyhne E.K."/>
            <person name="Kogle M.E."/>
            <person name="Wiebenga A."/>
            <person name="Kun R.S."/>
            <person name="Lubbers R.J."/>
            <person name="Makela M.R."/>
            <person name="Barry K."/>
            <person name="Chovatia M."/>
            <person name="Clum A."/>
            <person name="Daum C."/>
            <person name="Haridas S."/>
            <person name="He G."/>
            <person name="LaButti K."/>
            <person name="Lipzen A."/>
            <person name="Mondo S."/>
            <person name="Riley R."/>
            <person name="Salamov A."/>
            <person name="Simmons B.A."/>
            <person name="Magnuson J.K."/>
            <person name="Henrissat B."/>
            <person name="Mortensen U.H."/>
            <person name="Larsen T.O."/>
            <person name="Devries R.P."/>
            <person name="Grigoriev I.V."/>
            <person name="Machida M."/>
            <person name="Baker S.E."/>
            <person name="Andersen M.R."/>
        </authorList>
    </citation>
    <scope>NUCLEOTIDE SEQUENCE [LARGE SCALE GENOMIC DNA]</scope>
    <source>
        <strain evidence="7">CBS 130015</strain>
    </source>
</reference>
<dbReference type="InterPro" id="IPR036318">
    <property type="entry name" value="FAD-bd_PCMH-like_sf"/>
</dbReference>
<gene>
    <name evidence="6" type="ORF">BDV41DRAFT_561147</name>
</gene>
<dbReference type="GO" id="GO:0071949">
    <property type="term" value="F:FAD binding"/>
    <property type="evidence" value="ECO:0007669"/>
    <property type="project" value="InterPro"/>
</dbReference>
<evidence type="ECO:0000256" key="2">
    <source>
        <dbReference type="ARBA" id="ARBA00022630"/>
    </source>
</evidence>
<dbReference type="InterPro" id="IPR006094">
    <property type="entry name" value="Oxid_FAD_bind_N"/>
</dbReference>
<evidence type="ECO:0000256" key="1">
    <source>
        <dbReference type="ARBA" id="ARBA00005466"/>
    </source>
</evidence>
<dbReference type="InterPro" id="IPR012951">
    <property type="entry name" value="BBE"/>
</dbReference>
<accession>A0A5N6WAU8</accession>
<dbReference type="Gene3D" id="3.40.462.20">
    <property type="match status" value="1"/>
</dbReference>
<keyword evidence="3" id="KW-0274">FAD</keyword>
<dbReference type="EMBL" id="ML738299">
    <property type="protein sequence ID" value="KAE8317971.1"/>
    <property type="molecule type" value="Genomic_DNA"/>
</dbReference>
<dbReference type="PANTHER" id="PTHR42973:SF54">
    <property type="entry name" value="FAD-BINDING PCMH-TYPE DOMAIN-CONTAINING PROTEIN"/>
    <property type="match status" value="1"/>
</dbReference>
<dbReference type="PANTHER" id="PTHR42973">
    <property type="entry name" value="BINDING OXIDOREDUCTASE, PUTATIVE (AFU_ORTHOLOGUE AFUA_1G17690)-RELATED"/>
    <property type="match status" value="1"/>
</dbReference>
<feature type="domain" description="FAD-binding PCMH-type" evidence="5">
    <location>
        <begin position="64"/>
        <end position="226"/>
    </location>
</feature>
<evidence type="ECO:0000256" key="3">
    <source>
        <dbReference type="ARBA" id="ARBA00022827"/>
    </source>
</evidence>
<dbReference type="Pfam" id="PF01565">
    <property type="entry name" value="FAD_binding_4"/>
    <property type="match status" value="1"/>
</dbReference>
<dbReference type="SUPFAM" id="SSF56176">
    <property type="entry name" value="FAD-binding/transporter-associated domain-like"/>
    <property type="match status" value="1"/>
</dbReference>
<evidence type="ECO:0000313" key="7">
    <source>
        <dbReference type="Proteomes" id="UP000325433"/>
    </source>
</evidence>
<dbReference type="InterPro" id="IPR016169">
    <property type="entry name" value="FAD-bd_PCMH_sub2"/>
</dbReference>
<dbReference type="InterPro" id="IPR050416">
    <property type="entry name" value="FAD-linked_Oxidoreductase"/>
</dbReference>
<dbReference type="GO" id="GO:0016491">
    <property type="term" value="F:oxidoreductase activity"/>
    <property type="evidence" value="ECO:0007669"/>
    <property type="project" value="UniProtKB-KW"/>
</dbReference>
<organism evidence="6 7">
    <name type="scientific">Aspergillus transmontanensis</name>
    <dbReference type="NCBI Taxonomy" id="1034304"/>
    <lineage>
        <taxon>Eukaryota</taxon>
        <taxon>Fungi</taxon>
        <taxon>Dikarya</taxon>
        <taxon>Ascomycota</taxon>
        <taxon>Pezizomycotina</taxon>
        <taxon>Eurotiomycetes</taxon>
        <taxon>Eurotiomycetidae</taxon>
        <taxon>Eurotiales</taxon>
        <taxon>Aspergillaceae</taxon>
        <taxon>Aspergillus</taxon>
        <taxon>Aspergillus subgen. Circumdati</taxon>
    </lineage>
</organism>
<evidence type="ECO:0000259" key="5">
    <source>
        <dbReference type="PROSITE" id="PS51387"/>
    </source>
</evidence>